<accession>A0A136A3Z1</accession>
<dbReference type="EMBL" id="LSNE01000003">
    <property type="protein sequence ID" value="KXI29939.1"/>
    <property type="molecule type" value="Genomic_DNA"/>
</dbReference>
<comment type="similarity">
    <text evidence="2">Belongs to the bacterial histone-like protein family.</text>
</comment>
<evidence type="ECO:0000313" key="5">
    <source>
        <dbReference type="EMBL" id="KXI29939.1"/>
    </source>
</evidence>
<dbReference type="Gene3D" id="4.10.520.10">
    <property type="entry name" value="IHF-like DNA-binding proteins"/>
    <property type="match status" value="2"/>
</dbReference>
<dbReference type="GO" id="GO:0030261">
    <property type="term" value="P:chromosome condensation"/>
    <property type="evidence" value="ECO:0007669"/>
    <property type="project" value="UniProtKB-KW"/>
</dbReference>
<keyword evidence="3" id="KW-0226">DNA condensation</keyword>
<dbReference type="STRING" id="1799789.AX660_07945"/>
<evidence type="ECO:0000256" key="4">
    <source>
        <dbReference type="ARBA" id="ARBA00023125"/>
    </source>
</evidence>
<dbReference type="Pfam" id="PF00216">
    <property type="entry name" value="Bac_DNA_binding"/>
    <property type="match status" value="2"/>
</dbReference>
<evidence type="ECO:0000256" key="1">
    <source>
        <dbReference type="ARBA" id="ARBA00003819"/>
    </source>
</evidence>
<organism evidence="5 6">
    <name type="scientific">Paraglaciecola hydrolytica</name>
    <dbReference type="NCBI Taxonomy" id="1799789"/>
    <lineage>
        <taxon>Bacteria</taxon>
        <taxon>Pseudomonadati</taxon>
        <taxon>Pseudomonadota</taxon>
        <taxon>Gammaproteobacteria</taxon>
        <taxon>Alteromonadales</taxon>
        <taxon>Alteromonadaceae</taxon>
        <taxon>Paraglaciecola</taxon>
    </lineage>
</organism>
<dbReference type="GO" id="GO:0005829">
    <property type="term" value="C:cytosol"/>
    <property type="evidence" value="ECO:0007669"/>
    <property type="project" value="TreeGrafter"/>
</dbReference>
<dbReference type="GO" id="GO:0003677">
    <property type="term" value="F:DNA binding"/>
    <property type="evidence" value="ECO:0007669"/>
    <property type="project" value="UniProtKB-KW"/>
</dbReference>
<reference evidence="6" key="1">
    <citation type="submission" date="2016-02" db="EMBL/GenBank/DDBJ databases">
        <authorList>
            <person name="Schultz-Johansen M."/>
            <person name="Glaring M.A."/>
            <person name="Bech P.K."/>
            <person name="Stougaard P."/>
        </authorList>
    </citation>
    <scope>NUCLEOTIDE SEQUENCE [LARGE SCALE GENOMIC DNA]</scope>
    <source>
        <strain evidence="6">S66</strain>
    </source>
</reference>
<dbReference type="RefSeq" id="WP_068373400.1">
    <property type="nucleotide sequence ID" value="NZ_LSNE01000003.1"/>
</dbReference>
<comment type="caution">
    <text evidence="5">The sequence shown here is derived from an EMBL/GenBank/DDBJ whole genome shotgun (WGS) entry which is preliminary data.</text>
</comment>
<gene>
    <name evidence="5" type="ORF">AX660_07945</name>
</gene>
<evidence type="ECO:0000256" key="2">
    <source>
        <dbReference type="ARBA" id="ARBA00010529"/>
    </source>
</evidence>
<name>A0A136A3Z1_9ALTE</name>
<proteinExistence type="inferred from homology"/>
<dbReference type="AlphaFoldDB" id="A0A136A3Z1"/>
<keyword evidence="4" id="KW-0238">DNA-binding</keyword>
<protein>
    <recommendedName>
        <fullName evidence="7">HU domain-containing protein</fullName>
    </recommendedName>
</protein>
<dbReference type="GO" id="GO:0030527">
    <property type="term" value="F:structural constituent of chromatin"/>
    <property type="evidence" value="ECO:0007669"/>
    <property type="project" value="InterPro"/>
</dbReference>
<evidence type="ECO:0008006" key="7">
    <source>
        <dbReference type="Google" id="ProtNLM"/>
    </source>
</evidence>
<keyword evidence="6" id="KW-1185">Reference proteome</keyword>
<evidence type="ECO:0000256" key="3">
    <source>
        <dbReference type="ARBA" id="ARBA00023067"/>
    </source>
</evidence>
<dbReference type="InterPro" id="IPR000119">
    <property type="entry name" value="Hist_DNA-bd"/>
</dbReference>
<evidence type="ECO:0000313" key="6">
    <source>
        <dbReference type="Proteomes" id="UP000070299"/>
    </source>
</evidence>
<dbReference type="SUPFAM" id="SSF47729">
    <property type="entry name" value="IHF-like DNA-binding proteins"/>
    <property type="match status" value="2"/>
</dbReference>
<dbReference type="PANTHER" id="PTHR33175">
    <property type="entry name" value="DNA-BINDING PROTEIN HU"/>
    <property type="match status" value="1"/>
</dbReference>
<dbReference type="InterPro" id="IPR010992">
    <property type="entry name" value="IHF-like_DNA-bd_dom_sf"/>
</dbReference>
<dbReference type="Proteomes" id="UP000070299">
    <property type="component" value="Unassembled WGS sequence"/>
</dbReference>
<dbReference type="PANTHER" id="PTHR33175:SF3">
    <property type="entry name" value="DNA-BINDING PROTEIN HU-BETA"/>
    <property type="match status" value="1"/>
</dbReference>
<sequence length="192" mass="21307">MVHLSTLTLSDITQHRFLTDLFDGVTSKRIIKILLEVITANLCLGEGLRLKGIGGLVVTQKASRLGRDMVRNEPVIIPARKTVSLVSGRKKRSVIFMLDFVKQCAETHPQFSVSEYTAAYLALVDVVSKVSEGDKRLELRDFGVFSPSEISAKTKVSGVQGGISFKVERHFLIRFKISKNLSLKINSTELSE</sequence>
<dbReference type="OrthoDB" id="9797747at2"/>
<comment type="function">
    <text evidence="1">Histone-like DNA-binding protein which is capable of wrapping DNA to stabilize it, and thus to prevent its denaturation under extreme environmental conditions.</text>
</comment>